<evidence type="ECO:0000313" key="2">
    <source>
        <dbReference type="Proteomes" id="UP000823749"/>
    </source>
</evidence>
<keyword evidence="2" id="KW-1185">Reference proteome</keyword>
<dbReference type="EMBL" id="JACTNZ010000010">
    <property type="protein sequence ID" value="KAG5529781.1"/>
    <property type="molecule type" value="Genomic_DNA"/>
</dbReference>
<proteinExistence type="predicted"/>
<reference evidence="1" key="1">
    <citation type="submission" date="2020-08" db="EMBL/GenBank/DDBJ databases">
        <title>Plant Genome Project.</title>
        <authorList>
            <person name="Zhang R.-G."/>
        </authorList>
    </citation>
    <scope>NUCLEOTIDE SEQUENCE</scope>
    <source>
        <strain evidence="1">WSP0</strain>
        <tissue evidence="1">Leaf</tissue>
    </source>
</reference>
<protein>
    <submittedName>
        <fullName evidence="1">Uncharacterized protein</fullName>
    </submittedName>
</protein>
<organism evidence="1 2">
    <name type="scientific">Rhododendron griersonianum</name>
    <dbReference type="NCBI Taxonomy" id="479676"/>
    <lineage>
        <taxon>Eukaryota</taxon>
        <taxon>Viridiplantae</taxon>
        <taxon>Streptophyta</taxon>
        <taxon>Embryophyta</taxon>
        <taxon>Tracheophyta</taxon>
        <taxon>Spermatophyta</taxon>
        <taxon>Magnoliopsida</taxon>
        <taxon>eudicotyledons</taxon>
        <taxon>Gunneridae</taxon>
        <taxon>Pentapetalae</taxon>
        <taxon>asterids</taxon>
        <taxon>Ericales</taxon>
        <taxon>Ericaceae</taxon>
        <taxon>Ericoideae</taxon>
        <taxon>Rhodoreae</taxon>
        <taxon>Rhododendron</taxon>
    </lineage>
</organism>
<evidence type="ECO:0000313" key="1">
    <source>
        <dbReference type="EMBL" id="KAG5529781.1"/>
    </source>
</evidence>
<dbReference type="Proteomes" id="UP000823749">
    <property type="component" value="Chromosome 10"/>
</dbReference>
<gene>
    <name evidence="1" type="ORF">RHGRI_030234</name>
</gene>
<sequence length="54" mass="6316">MEAKSLRRCSMISTKKQRNCPSTTIARWEFSWPQRKSTKNQQCMLSAPPLWSLS</sequence>
<dbReference type="AlphaFoldDB" id="A0AAV6IM37"/>
<name>A0AAV6IM37_9ERIC</name>
<comment type="caution">
    <text evidence="1">The sequence shown here is derived from an EMBL/GenBank/DDBJ whole genome shotgun (WGS) entry which is preliminary data.</text>
</comment>
<accession>A0AAV6IM37</accession>